<dbReference type="AlphaFoldDB" id="A0A1M6YTI8"/>
<sequence>MANDSVVNDGEGTAYLKGRQVGQGTTNQMPDSCVDCTIKCEDLWSVAQMKNISFEAESGRFIEDAMRRAKRTAGNYAQLFLADEGTDKAGRFYWPGLAAFAAKEVVAGMDLAMQFMSVQKPQAALGMARDSARVTFYYLAKGNLWVFLEVTTWHLFYRDYGKELFEHCKEKRDVGTYDPAVKKIIQGLPWASGPNNGLIEALRKKIVVFGAAEIMDGSALTEMNQCKLTPYLNNGFGLLAQYEASSAKGRPPLARSAAWQFLLHEQTLHLQKMVYDHKEFRDAIDMNDFGRLPVLRSLSGAKDPTVFFNASADVTPSIEETELKPYGLQTDDIKVTMDTGKLYDTTDRMGYVTKILNKYHYLMTSPRYRPYMIEQIRTIGGWKDA</sequence>
<dbReference type="InterPro" id="IPR019658">
    <property type="entry name" value="DUF2515"/>
</dbReference>
<organism evidence="1 2">
    <name type="scientific">Paraburkholderia terricola</name>
    <dbReference type="NCBI Taxonomy" id="169427"/>
    <lineage>
        <taxon>Bacteria</taxon>
        <taxon>Pseudomonadati</taxon>
        <taxon>Pseudomonadota</taxon>
        <taxon>Betaproteobacteria</taxon>
        <taxon>Burkholderiales</taxon>
        <taxon>Burkholderiaceae</taxon>
        <taxon>Paraburkholderia</taxon>
    </lineage>
</organism>
<accession>A0A1M6YTI8</accession>
<dbReference type="RefSeq" id="WP_073432833.1">
    <property type="nucleotide sequence ID" value="NZ_CADFGY010000057.1"/>
</dbReference>
<dbReference type="Proteomes" id="UP000184395">
    <property type="component" value="Unassembled WGS sequence"/>
</dbReference>
<dbReference type="STRING" id="169427.SAMN05192548_10782"/>
<gene>
    <name evidence="1" type="ORF">SAMN05192548_10782</name>
</gene>
<name>A0A1M6YTI8_9BURK</name>
<evidence type="ECO:0000313" key="1">
    <source>
        <dbReference type="EMBL" id="SHL21631.1"/>
    </source>
</evidence>
<evidence type="ECO:0000313" key="2">
    <source>
        <dbReference type="Proteomes" id="UP000184395"/>
    </source>
</evidence>
<dbReference type="Pfam" id="PF10720">
    <property type="entry name" value="DUF2515"/>
    <property type="match status" value="1"/>
</dbReference>
<dbReference type="OrthoDB" id="143720at2"/>
<proteinExistence type="predicted"/>
<reference evidence="1 2" key="1">
    <citation type="submission" date="2016-11" db="EMBL/GenBank/DDBJ databases">
        <authorList>
            <person name="Jaros S."/>
            <person name="Januszkiewicz K."/>
            <person name="Wedrychowicz H."/>
        </authorList>
    </citation>
    <scope>NUCLEOTIDE SEQUENCE [LARGE SCALE GENOMIC DNA]</scope>
    <source>
        <strain evidence="1 2">LMG 20594</strain>
    </source>
</reference>
<dbReference type="EMBL" id="FRAB01000078">
    <property type="protein sequence ID" value="SHL21631.1"/>
    <property type="molecule type" value="Genomic_DNA"/>
</dbReference>
<protein>
    <submittedName>
        <fullName evidence="1">Uncharacterized protein</fullName>
    </submittedName>
</protein>